<name>A0A3E0D8G7_9BACT</name>
<comment type="caution">
    <text evidence="1">The sequence shown here is derived from an EMBL/GenBank/DDBJ whole genome shotgun (WGS) entry which is preliminary data.</text>
</comment>
<proteinExistence type="predicted"/>
<evidence type="ECO:0000313" key="2">
    <source>
        <dbReference type="Proteomes" id="UP000256405"/>
    </source>
</evidence>
<sequence>MFQFLNDQIKIRLEQGLYALFYLLRLNQAKLAEKRIEIIKSFIPLVNALYYVIRLFYTVTSRFNTIKECGHI</sequence>
<reference evidence="1 2" key="1">
    <citation type="submission" date="2018-08" db="EMBL/GenBank/DDBJ databases">
        <title>Genomic Encyclopedia of Archaeal and Bacterial Type Strains, Phase II (KMG-II): from individual species to whole genera.</title>
        <authorList>
            <person name="Goeker M."/>
        </authorList>
    </citation>
    <scope>NUCLEOTIDE SEQUENCE [LARGE SCALE GENOMIC DNA]</scope>
    <source>
        <strain evidence="1 2">DSM 15986</strain>
    </source>
</reference>
<accession>A0A3E0D8G7</accession>
<protein>
    <submittedName>
        <fullName evidence="1">Uncharacterized protein</fullName>
    </submittedName>
</protein>
<gene>
    <name evidence="1" type="ORF">C8N25_13517</name>
</gene>
<dbReference type="AlphaFoldDB" id="A0A3E0D8G7"/>
<dbReference type="Proteomes" id="UP000256405">
    <property type="component" value="Unassembled WGS sequence"/>
</dbReference>
<dbReference type="EMBL" id="QUNF01000035">
    <property type="protein sequence ID" value="REG78375.1"/>
    <property type="molecule type" value="Genomic_DNA"/>
</dbReference>
<organism evidence="1 2">
    <name type="scientific">Algoriphagus antarcticus</name>
    <dbReference type="NCBI Taxonomy" id="238540"/>
    <lineage>
        <taxon>Bacteria</taxon>
        <taxon>Pseudomonadati</taxon>
        <taxon>Bacteroidota</taxon>
        <taxon>Cytophagia</taxon>
        <taxon>Cytophagales</taxon>
        <taxon>Cyclobacteriaceae</taxon>
        <taxon>Algoriphagus</taxon>
    </lineage>
</organism>
<keyword evidence="2" id="KW-1185">Reference proteome</keyword>
<evidence type="ECO:0000313" key="1">
    <source>
        <dbReference type="EMBL" id="REG78375.1"/>
    </source>
</evidence>